<evidence type="ECO:0000313" key="3">
    <source>
        <dbReference type="Proteomes" id="UP001079657"/>
    </source>
</evidence>
<feature type="domain" description="N-acetyltransferase" evidence="1">
    <location>
        <begin position="1"/>
        <end position="140"/>
    </location>
</feature>
<dbReference type="Pfam" id="PF13673">
    <property type="entry name" value="Acetyltransf_10"/>
    <property type="match status" value="1"/>
</dbReference>
<gene>
    <name evidence="2" type="ORF">OXH55_11765</name>
</gene>
<dbReference type="InterPro" id="IPR039143">
    <property type="entry name" value="GNPNAT1-like"/>
</dbReference>
<dbReference type="RefSeq" id="WP_268050182.1">
    <property type="nucleotide sequence ID" value="NZ_JAPQES010000004.1"/>
</dbReference>
<dbReference type="CDD" id="cd04301">
    <property type="entry name" value="NAT_SF"/>
    <property type="match status" value="1"/>
</dbReference>
<comment type="caution">
    <text evidence="2">The sequence shown here is derived from an EMBL/GenBank/DDBJ whole genome shotgun (WGS) entry which is preliminary data.</text>
</comment>
<dbReference type="Proteomes" id="UP001079657">
    <property type="component" value="Unassembled WGS sequence"/>
</dbReference>
<dbReference type="Gene3D" id="3.40.630.30">
    <property type="match status" value="1"/>
</dbReference>
<dbReference type="InterPro" id="IPR016181">
    <property type="entry name" value="Acyl_CoA_acyltransferase"/>
</dbReference>
<proteinExistence type="predicted"/>
<dbReference type="PROSITE" id="PS51186">
    <property type="entry name" value="GNAT"/>
    <property type="match status" value="1"/>
</dbReference>
<keyword evidence="2" id="KW-0012">Acyltransferase</keyword>
<evidence type="ECO:0000313" key="2">
    <source>
        <dbReference type="EMBL" id="MCY6371315.1"/>
    </source>
</evidence>
<accession>A0ABT4CQH9</accession>
<dbReference type="GO" id="GO:0016746">
    <property type="term" value="F:acyltransferase activity"/>
    <property type="evidence" value="ECO:0007669"/>
    <property type="project" value="UniProtKB-KW"/>
</dbReference>
<sequence>MKIKWSKGKEDFKDANMIRKEVFVKEQNVPIEIEIDELDDTAHHIVIYENDKPVTVGRLLEKKKYYVIGRVAVLKEYRGKKYGKVLMENMLMKAEELGANEIRLHAQFYAKNFYEKLGFEAYGKIFNEAGIDHICMKKDL</sequence>
<dbReference type="PANTHER" id="PTHR13355">
    <property type="entry name" value="GLUCOSAMINE 6-PHOSPHATE N-ACETYLTRANSFERASE"/>
    <property type="match status" value="1"/>
</dbReference>
<keyword evidence="3" id="KW-1185">Reference proteome</keyword>
<evidence type="ECO:0000259" key="1">
    <source>
        <dbReference type="PROSITE" id="PS51186"/>
    </source>
</evidence>
<dbReference type="EC" id="2.3.1.-" evidence="2"/>
<dbReference type="EMBL" id="JAPQES010000004">
    <property type="protein sequence ID" value="MCY6371315.1"/>
    <property type="molecule type" value="Genomic_DNA"/>
</dbReference>
<dbReference type="PANTHER" id="PTHR13355:SF11">
    <property type="entry name" value="GLUCOSAMINE 6-PHOSPHATE N-ACETYLTRANSFERASE"/>
    <property type="match status" value="1"/>
</dbReference>
<protein>
    <submittedName>
        <fullName evidence="2">GNAT family N-acetyltransferase</fullName>
        <ecNumber evidence="2">2.3.1.-</ecNumber>
    </submittedName>
</protein>
<keyword evidence="2" id="KW-0808">Transferase</keyword>
<reference evidence="2" key="1">
    <citation type="submission" date="2022-12" db="EMBL/GenBank/DDBJ databases">
        <authorList>
            <person name="Wang J."/>
        </authorList>
    </citation>
    <scope>NUCLEOTIDE SEQUENCE</scope>
    <source>
        <strain evidence="2">HY-42-06</strain>
    </source>
</reference>
<organism evidence="2 3">
    <name type="scientific">Clostridium ganghwense</name>
    <dbReference type="NCBI Taxonomy" id="312089"/>
    <lineage>
        <taxon>Bacteria</taxon>
        <taxon>Bacillati</taxon>
        <taxon>Bacillota</taxon>
        <taxon>Clostridia</taxon>
        <taxon>Eubacteriales</taxon>
        <taxon>Clostridiaceae</taxon>
        <taxon>Clostridium</taxon>
    </lineage>
</organism>
<dbReference type="InterPro" id="IPR000182">
    <property type="entry name" value="GNAT_dom"/>
</dbReference>
<name>A0ABT4CQH9_9CLOT</name>
<dbReference type="SUPFAM" id="SSF55729">
    <property type="entry name" value="Acyl-CoA N-acyltransferases (Nat)"/>
    <property type="match status" value="1"/>
</dbReference>